<reference evidence="2" key="1">
    <citation type="submission" date="2018-05" db="EMBL/GenBank/DDBJ databases">
        <authorList>
            <person name="Lanie J.A."/>
            <person name="Ng W.-L."/>
            <person name="Kazmierczak K.M."/>
            <person name="Andrzejewski T.M."/>
            <person name="Davidsen T.M."/>
            <person name="Wayne K.J."/>
            <person name="Tettelin H."/>
            <person name="Glass J.I."/>
            <person name="Rusch D."/>
            <person name="Podicherti R."/>
            <person name="Tsui H.-C.T."/>
            <person name="Winkler M.E."/>
        </authorList>
    </citation>
    <scope>NUCLEOTIDE SEQUENCE</scope>
</reference>
<proteinExistence type="predicted"/>
<keyword evidence="1" id="KW-0472">Membrane</keyword>
<evidence type="ECO:0000256" key="1">
    <source>
        <dbReference type="SAM" id="Phobius"/>
    </source>
</evidence>
<evidence type="ECO:0000313" key="2">
    <source>
        <dbReference type="EMBL" id="SVE55042.1"/>
    </source>
</evidence>
<dbReference type="EMBL" id="UINC01225123">
    <property type="protein sequence ID" value="SVE55042.1"/>
    <property type="molecule type" value="Genomic_DNA"/>
</dbReference>
<protein>
    <submittedName>
        <fullName evidence="2">Uncharacterized protein</fullName>
    </submittedName>
</protein>
<accession>A0A383EDS4</accession>
<feature type="transmembrane region" description="Helical" evidence="1">
    <location>
        <begin position="5"/>
        <end position="24"/>
    </location>
</feature>
<dbReference type="AlphaFoldDB" id="A0A383EDS4"/>
<keyword evidence="1" id="KW-1133">Transmembrane helix</keyword>
<gene>
    <name evidence="2" type="ORF">METZ01_LOCUS507896</name>
</gene>
<keyword evidence="1" id="KW-0812">Transmembrane</keyword>
<organism evidence="2">
    <name type="scientific">marine metagenome</name>
    <dbReference type="NCBI Taxonomy" id="408172"/>
    <lineage>
        <taxon>unclassified sequences</taxon>
        <taxon>metagenomes</taxon>
        <taxon>ecological metagenomes</taxon>
    </lineage>
</organism>
<sequence length="36" mass="3838">MRRNVVGVVVAAIAALAFAVWFFVLRDTAPPPPDLG</sequence>
<feature type="non-terminal residue" evidence="2">
    <location>
        <position position="36"/>
    </location>
</feature>
<name>A0A383EDS4_9ZZZZ</name>